<dbReference type="HOGENOM" id="CLU_2707874_0_0_1"/>
<evidence type="ECO:0000313" key="2">
    <source>
        <dbReference type="Proteomes" id="UP000015103"/>
    </source>
</evidence>
<evidence type="ECO:0000313" key="1">
    <source>
        <dbReference type="EnsemblMetazoa" id="RPRC010759-PA"/>
    </source>
</evidence>
<protein>
    <submittedName>
        <fullName evidence="1">Uncharacterized protein</fullName>
    </submittedName>
</protein>
<organism evidence="1 2">
    <name type="scientific">Rhodnius prolixus</name>
    <name type="common">Triatomid bug</name>
    <dbReference type="NCBI Taxonomy" id="13249"/>
    <lineage>
        <taxon>Eukaryota</taxon>
        <taxon>Metazoa</taxon>
        <taxon>Ecdysozoa</taxon>
        <taxon>Arthropoda</taxon>
        <taxon>Hexapoda</taxon>
        <taxon>Insecta</taxon>
        <taxon>Pterygota</taxon>
        <taxon>Neoptera</taxon>
        <taxon>Paraneoptera</taxon>
        <taxon>Hemiptera</taxon>
        <taxon>Heteroptera</taxon>
        <taxon>Panheteroptera</taxon>
        <taxon>Cimicomorpha</taxon>
        <taxon>Reduviidae</taxon>
        <taxon>Triatominae</taxon>
        <taxon>Rhodnius</taxon>
    </lineage>
</organism>
<name>T1I390_RHOPR</name>
<dbReference type="AlphaFoldDB" id="T1I390"/>
<dbReference type="InParanoid" id="T1I390"/>
<keyword evidence="2" id="KW-1185">Reference proteome</keyword>
<dbReference type="EnsemblMetazoa" id="RPRC010759-RA">
    <property type="protein sequence ID" value="RPRC010759-PA"/>
    <property type="gene ID" value="RPRC010759"/>
</dbReference>
<dbReference type="EMBL" id="ACPB03025053">
    <property type="status" value="NOT_ANNOTATED_CDS"/>
    <property type="molecule type" value="Genomic_DNA"/>
</dbReference>
<dbReference type="VEuPathDB" id="VectorBase:RPRC010759"/>
<accession>T1I390</accession>
<sequence length="73" mass="8336">MGKEKKKKPKNHVSEAQNVMSVIEENGPGITLTTKMEALKTKVLSLTLELKEAKNEIDQLQQEIFDLKENLFH</sequence>
<dbReference type="Proteomes" id="UP000015103">
    <property type="component" value="Unassembled WGS sequence"/>
</dbReference>
<proteinExistence type="predicted"/>
<reference evidence="1" key="1">
    <citation type="submission" date="2015-05" db="UniProtKB">
        <authorList>
            <consortium name="EnsemblMetazoa"/>
        </authorList>
    </citation>
    <scope>IDENTIFICATION</scope>
</reference>